<evidence type="ECO:0000256" key="5">
    <source>
        <dbReference type="ARBA" id="ARBA00013200"/>
    </source>
</evidence>
<evidence type="ECO:0000256" key="14">
    <source>
        <dbReference type="ARBA" id="ARBA00025228"/>
    </source>
</evidence>
<keyword evidence="8 19" id="KW-0169">Cobalamin biosynthesis</keyword>
<protein>
    <recommendedName>
        <fullName evidence="6 19">Adenosylcobinamide-GDP ribazoletransferase</fullName>
        <ecNumber evidence="5 19">2.7.8.26</ecNumber>
    </recommendedName>
    <alternativeName>
        <fullName evidence="16 19">Cobalamin synthase</fullName>
    </alternativeName>
    <alternativeName>
        <fullName evidence="15 19">Cobalamin-5'-phosphate synthase</fullName>
    </alternativeName>
</protein>
<evidence type="ECO:0000256" key="11">
    <source>
        <dbReference type="ARBA" id="ARBA00022842"/>
    </source>
</evidence>
<evidence type="ECO:0000256" key="6">
    <source>
        <dbReference type="ARBA" id="ARBA00015850"/>
    </source>
</evidence>
<comment type="catalytic activity">
    <reaction evidence="18 19">
        <text>alpha-ribazole 5'-phosphate + adenosylcob(III)inamide-GDP = adenosylcob(III)alamin 5'-phosphate + GMP + H(+)</text>
        <dbReference type="Rhea" id="RHEA:23560"/>
        <dbReference type="ChEBI" id="CHEBI:15378"/>
        <dbReference type="ChEBI" id="CHEBI:57918"/>
        <dbReference type="ChEBI" id="CHEBI:58115"/>
        <dbReference type="ChEBI" id="CHEBI:60487"/>
        <dbReference type="ChEBI" id="CHEBI:60493"/>
        <dbReference type="EC" id="2.7.8.26"/>
    </reaction>
</comment>
<evidence type="ECO:0000256" key="17">
    <source>
        <dbReference type="ARBA" id="ARBA00048623"/>
    </source>
</evidence>
<evidence type="ECO:0000256" key="2">
    <source>
        <dbReference type="ARBA" id="ARBA00004651"/>
    </source>
</evidence>
<evidence type="ECO:0000256" key="10">
    <source>
        <dbReference type="ARBA" id="ARBA00022692"/>
    </source>
</evidence>
<accession>A0A317MXU1</accession>
<keyword evidence="7 19" id="KW-1003">Cell membrane</keyword>
<keyword evidence="11 19" id="KW-0460">Magnesium</keyword>
<dbReference type="HAMAP" id="MF_00719">
    <property type="entry name" value="CobS"/>
    <property type="match status" value="1"/>
</dbReference>
<dbReference type="EMBL" id="QGTJ01000002">
    <property type="protein sequence ID" value="PWV64460.1"/>
    <property type="molecule type" value="Genomic_DNA"/>
</dbReference>
<dbReference type="GO" id="GO:0005886">
    <property type="term" value="C:plasma membrane"/>
    <property type="evidence" value="ECO:0007669"/>
    <property type="project" value="UniProtKB-SubCell"/>
</dbReference>
<dbReference type="OrthoDB" id="9794626at2"/>
<organism evidence="20 21">
    <name type="scientific">Plasticicumulans acidivorans</name>
    <dbReference type="NCBI Taxonomy" id="886464"/>
    <lineage>
        <taxon>Bacteria</taxon>
        <taxon>Pseudomonadati</taxon>
        <taxon>Pseudomonadota</taxon>
        <taxon>Gammaproteobacteria</taxon>
        <taxon>Candidatus Competibacteraceae</taxon>
        <taxon>Plasticicumulans</taxon>
    </lineage>
</organism>
<keyword evidence="10 19" id="KW-0812">Transmembrane</keyword>
<keyword evidence="13 19" id="KW-0472">Membrane</keyword>
<evidence type="ECO:0000256" key="13">
    <source>
        <dbReference type="ARBA" id="ARBA00023136"/>
    </source>
</evidence>
<comment type="cofactor">
    <cofactor evidence="1 19">
        <name>Mg(2+)</name>
        <dbReference type="ChEBI" id="CHEBI:18420"/>
    </cofactor>
</comment>
<dbReference type="AlphaFoldDB" id="A0A317MXU1"/>
<comment type="subcellular location">
    <subcellularLocation>
        <location evidence="2 19">Cell membrane</location>
        <topology evidence="2 19">Multi-pass membrane protein</topology>
    </subcellularLocation>
</comment>
<evidence type="ECO:0000256" key="16">
    <source>
        <dbReference type="ARBA" id="ARBA00032853"/>
    </source>
</evidence>
<dbReference type="InterPro" id="IPR003805">
    <property type="entry name" value="CobS"/>
</dbReference>
<evidence type="ECO:0000256" key="1">
    <source>
        <dbReference type="ARBA" id="ARBA00001946"/>
    </source>
</evidence>
<evidence type="ECO:0000256" key="7">
    <source>
        <dbReference type="ARBA" id="ARBA00022475"/>
    </source>
</evidence>
<comment type="function">
    <text evidence="14 19">Joins adenosylcobinamide-GDP and alpha-ribazole to generate adenosylcobalamin (Ado-cobalamin). Also synthesizes adenosylcobalamin 5'-phosphate from adenosylcobinamide-GDP and alpha-ribazole 5'-phosphate.</text>
</comment>
<keyword evidence="12 19" id="KW-1133">Transmembrane helix</keyword>
<dbReference type="Proteomes" id="UP000246569">
    <property type="component" value="Unassembled WGS sequence"/>
</dbReference>
<proteinExistence type="inferred from homology"/>
<evidence type="ECO:0000256" key="19">
    <source>
        <dbReference type="HAMAP-Rule" id="MF_00719"/>
    </source>
</evidence>
<reference evidence="20 21" key="1">
    <citation type="submission" date="2018-05" db="EMBL/GenBank/DDBJ databases">
        <title>Genomic Encyclopedia of Type Strains, Phase IV (KMG-IV): sequencing the most valuable type-strain genomes for metagenomic binning, comparative biology and taxonomic classification.</title>
        <authorList>
            <person name="Goeker M."/>
        </authorList>
    </citation>
    <scope>NUCLEOTIDE SEQUENCE [LARGE SCALE GENOMIC DNA]</scope>
    <source>
        <strain evidence="20 21">DSM 23606</strain>
    </source>
</reference>
<comment type="similarity">
    <text evidence="4 19">Belongs to the CobS family.</text>
</comment>
<evidence type="ECO:0000313" key="21">
    <source>
        <dbReference type="Proteomes" id="UP000246569"/>
    </source>
</evidence>
<evidence type="ECO:0000256" key="12">
    <source>
        <dbReference type="ARBA" id="ARBA00022989"/>
    </source>
</evidence>
<dbReference type="PANTHER" id="PTHR34148">
    <property type="entry name" value="ADENOSYLCOBINAMIDE-GDP RIBAZOLETRANSFERASE"/>
    <property type="match status" value="1"/>
</dbReference>
<dbReference type="EC" id="2.7.8.26" evidence="5 19"/>
<comment type="catalytic activity">
    <reaction evidence="17 19">
        <text>alpha-ribazole + adenosylcob(III)inamide-GDP = adenosylcob(III)alamin + GMP + H(+)</text>
        <dbReference type="Rhea" id="RHEA:16049"/>
        <dbReference type="ChEBI" id="CHEBI:10329"/>
        <dbReference type="ChEBI" id="CHEBI:15378"/>
        <dbReference type="ChEBI" id="CHEBI:18408"/>
        <dbReference type="ChEBI" id="CHEBI:58115"/>
        <dbReference type="ChEBI" id="CHEBI:60487"/>
        <dbReference type="EC" id="2.7.8.26"/>
    </reaction>
</comment>
<feature type="transmembrane region" description="Helical" evidence="19">
    <location>
        <begin position="60"/>
        <end position="78"/>
    </location>
</feature>
<keyword evidence="21" id="KW-1185">Reference proteome</keyword>
<dbReference type="GO" id="GO:0051073">
    <property type="term" value="F:adenosylcobinamide-GDP ribazoletransferase activity"/>
    <property type="evidence" value="ECO:0007669"/>
    <property type="project" value="UniProtKB-UniRule"/>
</dbReference>
<evidence type="ECO:0000313" key="20">
    <source>
        <dbReference type="EMBL" id="PWV64460.1"/>
    </source>
</evidence>
<evidence type="ECO:0000256" key="9">
    <source>
        <dbReference type="ARBA" id="ARBA00022679"/>
    </source>
</evidence>
<evidence type="ECO:0000256" key="8">
    <source>
        <dbReference type="ARBA" id="ARBA00022573"/>
    </source>
</evidence>
<dbReference type="UniPathway" id="UPA00148">
    <property type="reaction ID" value="UER00238"/>
</dbReference>
<dbReference type="GO" id="GO:0009236">
    <property type="term" value="P:cobalamin biosynthetic process"/>
    <property type="evidence" value="ECO:0007669"/>
    <property type="project" value="UniProtKB-UniRule"/>
</dbReference>
<keyword evidence="9 19" id="KW-0808">Transferase</keyword>
<comment type="caution">
    <text evidence="20">The sequence shown here is derived from an EMBL/GenBank/DDBJ whole genome shotgun (WGS) entry which is preliminary data.</text>
</comment>
<comment type="pathway">
    <text evidence="3 19">Cofactor biosynthesis; adenosylcobalamin biosynthesis; adenosylcobalamin from cob(II)yrinate a,c-diamide: step 7/7.</text>
</comment>
<evidence type="ECO:0000256" key="18">
    <source>
        <dbReference type="ARBA" id="ARBA00049504"/>
    </source>
</evidence>
<sequence>MYNAFLLALQFLSRLPVRARLDVSPAALGRSALCYPLVGLLLGALLAMLAPPLGGLDHGVAAALLLVVWVGFSGALHLDGFADTVDAYIGGGGDRARSLDIFKDARSGPMAVVAVVLLLLLKYALLVALLARGLHAPLLLAPFLGRAALLWQLLAVPCARRDGLAAAVAAQLPPTQARGVLAACVLGALLLVPGSLLPLVALVAFLFVWKRRLRAWLGGGTGDTCGAGCELAEVVVLLAALLAASG</sequence>
<feature type="transmembrane region" description="Helical" evidence="19">
    <location>
        <begin position="35"/>
        <end position="53"/>
    </location>
</feature>
<feature type="transmembrane region" description="Helical" evidence="19">
    <location>
        <begin position="110"/>
        <end position="131"/>
    </location>
</feature>
<feature type="transmembrane region" description="Helical" evidence="19">
    <location>
        <begin position="179"/>
        <end position="209"/>
    </location>
</feature>
<dbReference type="Pfam" id="PF02654">
    <property type="entry name" value="CobS"/>
    <property type="match status" value="1"/>
</dbReference>
<dbReference type="GO" id="GO:0008818">
    <property type="term" value="F:cobalamin 5'-phosphate synthase activity"/>
    <property type="evidence" value="ECO:0007669"/>
    <property type="project" value="UniProtKB-UniRule"/>
</dbReference>
<name>A0A317MXU1_9GAMM</name>
<evidence type="ECO:0000256" key="3">
    <source>
        <dbReference type="ARBA" id="ARBA00004663"/>
    </source>
</evidence>
<evidence type="ECO:0000256" key="4">
    <source>
        <dbReference type="ARBA" id="ARBA00010561"/>
    </source>
</evidence>
<dbReference type="RefSeq" id="WP_110017122.1">
    <property type="nucleotide sequence ID" value="NZ_QGTJ01000002.1"/>
</dbReference>
<dbReference type="PANTHER" id="PTHR34148:SF1">
    <property type="entry name" value="ADENOSYLCOBINAMIDE-GDP RIBAZOLETRANSFERASE"/>
    <property type="match status" value="1"/>
</dbReference>
<gene>
    <name evidence="19" type="primary">cobS</name>
    <name evidence="20" type="ORF">C7443_102109</name>
</gene>
<evidence type="ECO:0000256" key="15">
    <source>
        <dbReference type="ARBA" id="ARBA00032605"/>
    </source>
</evidence>